<dbReference type="EMBL" id="BLTE01000015">
    <property type="protein sequence ID" value="GFK95217.1"/>
    <property type="molecule type" value="Genomic_DNA"/>
</dbReference>
<evidence type="ECO:0000313" key="3">
    <source>
        <dbReference type="Proteomes" id="UP000494245"/>
    </source>
</evidence>
<evidence type="ECO:0000313" key="2">
    <source>
        <dbReference type="EMBL" id="GFK95217.1"/>
    </source>
</evidence>
<gene>
    <name evidence="2" type="ORF">NNJEOMEG_03075</name>
</gene>
<reference evidence="2 3" key="1">
    <citation type="submission" date="2020-04" db="EMBL/GenBank/DDBJ databases">
        <authorList>
            <consortium name="Desulfovibrio sp. FSS-1 genome sequencing consortium"/>
            <person name="Shimoshige H."/>
            <person name="Kobayashi H."/>
            <person name="Maekawa T."/>
        </authorList>
    </citation>
    <scope>NUCLEOTIDE SEQUENCE [LARGE SCALE GENOMIC DNA]</scope>
    <source>
        <strain evidence="2 3">SIID29052-01</strain>
    </source>
</reference>
<dbReference type="AlphaFoldDB" id="A0A6V8M023"/>
<feature type="coiled-coil region" evidence="1">
    <location>
        <begin position="4"/>
        <end position="67"/>
    </location>
</feature>
<organism evidence="2 3">
    <name type="scientific">Fundidesulfovibrio magnetotacticus</name>
    <dbReference type="NCBI Taxonomy" id="2730080"/>
    <lineage>
        <taxon>Bacteria</taxon>
        <taxon>Pseudomonadati</taxon>
        <taxon>Thermodesulfobacteriota</taxon>
        <taxon>Desulfovibrionia</taxon>
        <taxon>Desulfovibrionales</taxon>
        <taxon>Desulfovibrionaceae</taxon>
        <taxon>Fundidesulfovibrio</taxon>
    </lineage>
</organism>
<reference evidence="2 3" key="2">
    <citation type="submission" date="2020-05" db="EMBL/GenBank/DDBJ databases">
        <title>Draft genome sequence of Desulfovibrio sp. strainFSS-1.</title>
        <authorList>
            <person name="Shimoshige H."/>
            <person name="Kobayashi H."/>
            <person name="Maekawa T."/>
        </authorList>
    </citation>
    <scope>NUCLEOTIDE SEQUENCE [LARGE SCALE GENOMIC DNA]</scope>
    <source>
        <strain evidence="2 3">SIID29052-01</strain>
    </source>
</reference>
<sequence>MDIIDTLEERIAQLVNRLKALEEENRTLKAAMEQENASMKEALDLERQKKDAVLSRVDQLLKKLQEEPI</sequence>
<proteinExistence type="predicted"/>
<evidence type="ECO:0008006" key="4">
    <source>
        <dbReference type="Google" id="ProtNLM"/>
    </source>
</evidence>
<dbReference type="RefSeq" id="WP_173086038.1">
    <property type="nucleotide sequence ID" value="NZ_BLTE01000015.1"/>
</dbReference>
<name>A0A6V8M023_9BACT</name>
<dbReference type="Proteomes" id="UP000494245">
    <property type="component" value="Unassembled WGS sequence"/>
</dbReference>
<keyword evidence="1" id="KW-0175">Coiled coil</keyword>
<keyword evidence="3" id="KW-1185">Reference proteome</keyword>
<protein>
    <recommendedName>
        <fullName evidence="4">Cell division protein ZapB</fullName>
    </recommendedName>
</protein>
<comment type="caution">
    <text evidence="2">The sequence shown here is derived from an EMBL/GenBank/DDBJ whole genome shotgun (WGS) entry which is preliminary data.</text>
</comment>
<evidence type="ECO:0000256" key="1">
    <source>
        <dbReference type="SAM" id="Coils"/>
    </source>
</evidence>
<accession>A0A6V8M023</accession>